<feature type="compositionally biased region" description="Low complexity" evidence="1">
    <location>
        <begin position="14"/>
        <end position="23"/>
    </location>
</feature>
<evidence type="ECO:0000256" key="1">
    <source>
        <dbReference type="SAM" id="MobiDB-lite"/>
    </source>
</evidence>
<dbReference type="Pfam" id="PF13822">
    <property type="entry name" value="ACC_epsilon"/>
    <property type="match status" value="1"/>
</dbReference>
<evidence type="ECO:0000313" key="3">
    <source>
        <dbReference type="Proteomes" id="UP001321506"/>
    </source>
</evidence>
<proteinExistence type="predicted"/>
<dbReference type="Proteomes" id="UP001321506">
    <property type="component" value="Unassembled WGS sequence"/>
</dbReference>
<dbReference type="RefSeq" id="WP_281489159.1">
    <property type="nucleotide sequence ID" value="NZ_JASATX010000004.1"/>
</dbReference>
<gene>
    <name evidence="2" type="ORF">QF206_10405</name>
</gene>
<dbReference type="GO" id="GO:0003989">
    <property type="term" value="F:acetyl-CoA carboxylase activity"/>
    <property type="evidence" value="ECO:0007669"/>
    <property type="project" value="InterPro"/>
</dbReference>
<reference evidence="2 3" key="1">
    <citation type="submission" date="2023-04" db="EMBL/GenBank/DDBJ databases">
        <title>Klugiella caeni sp. nov. isolated from the sludge of biochemical tank.</title>
        <authorList>
            <person name="Geng K."/>
        </authorList>
    </citation>
    <scope>NUCLEOTIDE SEQUENCE [LARGE SCALE GENOMIC DNA]</scope>
    <source>
        <strain evidence="2 3">YN-L-19</strain>
    </source>
</reference>
<sequence length="94" mass="9867">MTTAERAEAGAGNGASAADAGIAPSAPELDLRLVGGSPTPEELAAAHAVLEQAVRELHAHHEQPDAESSRWQRAQRAMRTPIVPGPGRWQSFGH</sequence>
<dbReference type="EMBL" id="JASATX010000004">
    <property type="protein sequence ID" value="MDI2099373.1"/>
    <property type="molecule type" value="Genomic_DNA"/>
</dbReference>
<dbReference type="InterPro" id="IPR032716">
    <property type="entry name" value="ACC_epsilon"/>
</dbReference>
<name>A0AAW6TAM1_9MICO</name>
<feature type="compositionally biased region" description="Basic and acidic residues" evidence="1">
    <location>
        <begin position="57"/>
        <end position="70"/>
    </location>
</feature>
<organism evidence="2 3">
    <name type="scientific">Ruicaihuangia caeni</name>
    <dbReference type="NCBI Taxonomy" id="3042517"/>
    <lineage>
        <taxon>Bacteria</taxon>
        <taxon>Bacillati</taxon>
        <taxon>Actinomycetota</taxon>
        <taxon>Actinomycetes</taxon>
        <taxon>Micrococcales</taxon>
        <taxon>Microbacteriaceae</taxon>
        <taxon>Ruicaihuangia</taxon>
    </lineage>
</organism>
<dbReference type="AlphaFoldDB" id="A0AAW6TAM1"/>
<keyword evidence="3" id="KW-1185">Reference proteome</keyword>
<dbReference type="GO" id="GO:0004658">
    <property type="term" value="F:propionyl-CoA carboxylase activity"/>
    <property type="evidence" value="ECO:0007669"/>
    <property type="project" value="InterPro"/>
</dbReference>
<accession>A0AAW6TAM1</accession>
<protein>
    <submittedName>
        <fullName evidence="2">Acyl-CoA carboxylase subunit epsilon</fullName>
    </submittedName>
</protein>
<feature type="region of interest" description="Disordered" evidence="1">
    <location>
        <begin position="1"/>
        <end position="23"/>
    </location>
</feature>
<evidence type="ECO:0000313" key="2">
    <source>
        <dbReference type="EMBL" id="MDI2099373.1"/>
    </source>
</evidence>
<comment type="caution">
    <text evidence="2">The sequence shown here is derived from an EMBL/GenBank/DDBJ whole genome shotgun (WGS) entry which is preliminary data.</text>
</comment>
<feature type="region of interest" description="Disordered" evidence="1">
    <location>
        <begin position="57"/>
        <end position="94"/>
    </location>
</feature>